<feature type="region of interest" description="Disordered" evidence="4">
    <location>
        <begin position="1"/>
        <end position="86"/>
    </location>
</feature>
<dbReference type="SMART" id="SM00490">
    <property type="entry name" value="HELICc"/>
    <property type="match status" value="1"/>
</dbReference>
<keyword evidence="8" id="KW-1185">Reference proteome</keyword>
<feature type="compositionally biased region" description="Polar residues" evidence="4">
    <location>
        <begin position="56"/>
        <end position="66"/>
    </location>
</feature>
<feature type="compositionally biased region" description="Low complexity" evidence="4">
    <location>
        <begin position="240"/>
        <end position="249"/>
    </location>
</feature>
<feature type="region of interest" description="Disordered" evidence="4">
    <location>
        <begin position="279"/>
        <end position="299"/>
    </location>
</feature>
<feature type="compositionally biased region" description="Basic residues" evidence="4">
    <location>
        <begin position="226"/>
        <end position="237"/>
    </location>
</feature>
<sequence length="1005" mass="112423">MAFTPSPLRSRPGLSTDRRDKRDFDSIDDDDDDLSVISASPYFTQPTQIVERPSLKAQSTIPSSPHSMVEVPASSPFKPKPVQRNGGRLANLMAPAGTAFKAPIRTATVAKAAPTKQFIMISDDEAPLYAGGDSSDDDKPARGDIRPSSFGRKESVASMSGKNTVIPKPKPKAYADVGSPITSPVKSYVVEKDWKYTSSSQESLDSLPAIDALPKRAPAPEPAPPPRRRLIQGRRKREPSPTSSPAKPAKPTKPIEPPAPRAHVPIIELLSDDDRDEEYQFVRGSPGPTSSPGKGSHEEAELNERVLTYLNTCDALQLVAIAAVKEENARVMVTHQPFRDLEQARNVTMAQKKQRKKSARVAIGEEIVSAVKSYARALHGIDHVIKVCEDQADSIRAMTSWWNIDITGHARGESRGDDGTLTPVSVDSGKLLDLPLRQPKLMDGHCTMKPFQIYGLNWLYLLYERQYGGILADDMGLGKTCQVISLMCAIVEAWQKAGSNEDERPWPNIVFVPPSTLANWKNEFKRFAPNLNITIYQGSQAARDEIFYQIMDDPALHHVILTSYTQVSRSEDISNLRKLKPMVAVFDEGHKMKNPKTKLYKDLIRITATWRLILSGTPVQNNLMEMISLLQFVEPKLFQNHFDDLEALFNQKVSLTAVSQGALLQSERVTRARTILEPFILQRRKEQVLKDLPPKTAKVVYCKMDATQKSIYMDYEKRFKKVDATEAKALNKLGRENDNNNVWIQLRKSAIHPQLFRRLFKDKDVDAMAKILMKRIPQTELRQPNVNHLIAELKALSDFEIHLWCRDYKCIRGYDIPDGSWMESAKVQSLLELVRGYQKNGDRALVFTRFAKVIEILGECFASEGIDYIALQGSTDVSSRQELINEFNENESIPVFLLTTGSGGTGINLTAANKVIIFDQSDNPQDDIQAENRAHRLGQTRSVEIIRLIAKDTIEELIYKACQKKLELANKVTGWSTLEMTATEMEEAVREQIRNNAAATPPSGS</sequence>
<feature type="region of interest" description="Disordered" evidence="4">
    <location>
        <begin position="197"/>
        <end position="263"/>
    </location>
</feature>
<evidence type="ECO:0000256" key="2">
    <source>
        <dbReference type="ARBA" id="ARBA00022801"/>
    </source>
</evidence>
<evidence type="ECO:0000259" key="6">
    <source>
        <dbReference type="PROSITE" id="PS51194"/>
    </source>
</evidence>
<dbReference type="InterPro" id="IPR000330">
    <property type="entry name" value="SNF2_N"/>
</dbReference>
<reference evidence="7" key="2">
    <citation type="submission" date="2023-06" db="EMBL/GenBank/DDBJ databases">
        <authorList>
            <consortium name="Lawrence Berkeley National Laboratory"/>
            <person name="Haridas S."/>
            <person name="Hensen N."/>
            <person name="Bonometti L."/>
            <person name="Westerberg I."/>
            <person name="Brannstrom I.O."/>
            <person name="Guillou S."/>
            <person name="Cros-Aarteil S."/>
            <person name="Calhoun S."/>
            <person name="Kuo A."/>
            <person name="Mondo S."/>
            <person name="Pangilinan J."/>
            <person name="Riley R."/>
            <person name="LaButti K."/>
            <person name="Andreopoulos B."/>
            <person name="Lipzen A."/>
            <person name="Chen C."/>
            <person name="Yanf M."/>
            <person name="Daum C."/>
            <person name="Ng V."/>
            <person name="Clum A."/>
            <person name="Steindorff A."/>
            <person name="Ohm R."/>
            <person name="Martin F."/>
            <person name="Silar P."/>
            <person name="Natvig D."/>
            <person name="Lalanne C."/>
            <person name="Gautier V."/>
            <person name="Ament-velasquez S.L."/>
            <person name="Kruys A."/>
            <person name="Hutchinson M.I."/>
            <person name="Powell A.J."/>
            <person name="Barry K."/>
            <person name="Miller A.N."/>
            <person name="Grigoriev I.V."/>
            <person name="Debuchy R."/>
            <person name="Gladieux P."/>
            <person name="Thoren M.H."/>
            <person name="Johannesson H."/>
        </authorList>
    </citation>
    <scope>NUCLEOTIDE SEQUENCE</scope>
    <source>
        <strain evidence="7">CBS 232.78</strain>
    </source>
</reference>
<dbReference type="GO" id="GO:0005524">
    <property type="term" value="F:ATP binding"/>
    <property type="evidence" value="ECO:0007669"/>
    <property type="project" value="InterPro"/>
</dbReference>
<dbReference type="EMBL" id="JAULSW010000001">
    <property type="protein sequence ID" value="KAK3394168.1"/>
    <property type="molecule type" value="Genomic_DNA"/>
</dbReference>
<dbReference type="InterPro" id="IPR014001">
    <property type="entry name" value="Helicase_ATP-bd"/>
</dbReference>
<evidence type="ECO:0000313" key="8">
    <source>
        <dbReference type="Proteomes" id="UP001285441"/>
    </source>
</evidence>
<feature type="compositionally biased region" description="Basic and acidic residues" evidence="4">
    <location>
        <begin position="16"/>
        <end position="25"/>
    </location>
</feature>
<dbReference type="Proteomes" id="UP001285441">
    <property type="component" value="Unassembled WGS sequence"/>
</dbReference>
<keyword evidence="2" id="KW-0378">Hydrolase</keyword>
<evidence type="ECO:0000259" key="5">
    <source>
        <dbReference type="PROSITE" id="PS51192"/>
    </source>
</evidence>
<organism evidence="7 8">
    <name type="scientific">Podospora didyma</name>
    <dbReference type="NCBI Taxonomy" id="330526"/>
    <lineage>
        <taxon>Eukaryota</taxon>
        <taxon>Fungi</taxon>
        <taxon>Dikarya</taxon>
        <taxon>Ascomycota</taxon>
        <taxon>Pezizomycotina</taxon>
        <taxon>Sordariomycetes</taxon>
        <taxon>Sordariomycetidae</taxon>
        <taxon>Sordariales</taxon>
        <taxon>Podosporaceae</taxon>
        <taxon>Podospora</taxon>
    </lineage>
</organism>
<evidence type="ECO:0000313" key="7">
    <source>
        <dbReference type="EMBL" id="KAK3394168.1"/>
    </source>
</evidence>
<keyword evidence="1" id="KW-0547">Nucleotide-binding</keyword>
<dbReference type="Pfam" id="PF00176">
    <property type="entry name" value="SNF2-rel_dom"/>
    <property type="match status" value="1"/>
</dbReference>
<dbReference type="SMART" id="SM00487">
    <property type="entry name" value="DEXDc"/>
    <property type="match status" value="1"/>
</dbReference>
<reference evidence="7" key="1">
    <citation type="journal article" date="2023" name="Mol. Phylogenet. Evol.">
        <title>Genome-scale phylogeny and comparative genomics of the fungal order Sordariales.</title>
        <authorList>
            <person name="Hensen N."/>
            <person name="Bonometti L."/>
            <person name="Westerberg I."/>
            <person name="Brannstrom I.O."/>
            <person name="Guillou S."/>
            <person name="Cros-Aarteil S."/>
            <person name="Calhoun S."/>
            <person name="Haridas S."/>
            <person name="Kuo A."/>
            <person name="Mondo S."/>
            <person name="Pangilinan J."/>
            <person name="Riley R."/>
            <person name="LaButti K."/>
            <person name="Andreopoulos B."/>
            <person name="Lipzen A."/>
            <person name="Chen C."/>
            <person name="Yan M."/>
            <person name="Daum C."/>
            <person name="Ng V."/>
            <person name="Clum A."/>
            <person name="Steindorff A."/>
            <person name="Ohm R.A."/>
            <person name="Martin F."/>
            <person name="Silar P."/>
            <person name="Natvig D.O."/>
            <person name="Lalanne C."/>
            <person name="Gautier V."/>
            <person name="Ament-Velasquez S.L."/>
            <person name="Kruys A."/>
            <person name="Hutchinson M.I."/>
            <person name="Powell A.J."/>
            <person name="Barry K."/>
            <person name="Miller A.N."/>
            <person name="Grigoriev I.V."/>
            <person name="Debuchy R."/>
            <person name="Gladieux P."/>
            <person name="Hiltunen Thoren M."/>
            <person name="Johannesson H."/>
        </authorList>
    </citation>
    <scope>NUCLEOTIDE SEQUENCE</scope>
    <source>
        <strain evidence="7">CBS 232.78</strain>
    </source>
</reference>
<dbReference type="InterPro" id="IPR001650">
    <property type="entry name" value="Helicase_C-like"/>
</dbReference>
<gene>
    <name evidence="7" type="ORF">B0H63DRAFT_517314</name>
</gene>
<feature type="compositionally biased region" description="Low complexity" evidence="4">
    <location>
        <begin position="284"/>
        <end position="294"/>
    </location>
</feature>
<dbReference type="GO" id="GO:0016787">
    <property type="term" value="F:hydrolase activity"/>
    <property type="evidence" value="ECO:0007669"/>
    <property type="project" value="UniProtKB-KW"/>
</dbReference>
<dbReference type="InterPro" id="IPR038718">
    <property type="entry name" value="SNF2-like_sf"/>
</dbReference>
<feature type="compositionally biased region" description="Polar residues" evidence="4">
    <location>
        <begin position="37"/>
        <end position="48"/>
    </location>
</feature>
<evidence type="ECO:0000256" key="4">
    <source>
        <dbReference type="SAM" id="MobiDB-lite"/>
    </source>
</evidence>
<dbReference type="PANTHER" id="PTHR10799">
    <property type="entry name" value="SNF2/RAD54 HELICASE FAMILY"/>
    <property type="match status" value="1"/>
</dbReference>
<feature type="compositionally biased region" description="Basic and acidic residues" evidence="4">
    <location>
        <begin position="137"/>
        <end position="155"/>
    </location>
</feature>
<name>A0AAE0P682_9PEZI</name>
<dbReference type="AlphaFoldDB" id="A0AAE0P682"/>
<dbReference type="CDD" id="cd17919">
    <property type="entry name" value="DEXHc_Snf"/>
    <property type="match status" value="1"/>
</dbReference>
<dbReference type="Gene3D" id="3.40.50.10810">
    <property type="entry name" value="Tandem AAA-ATPase domain"/>
    <property type="match status" value="1"/>
</dbReference>
<accession>A0AAE0P682</accession>
<evidence type="ECO:0000256" key="1">
    <source>
        <dbReference type="ARBA" id="ARBA00022741"/>
    </source>
</evidence>
<proteinExistence type="predicted"/>
<dbReference type="InterPro" id="IPR049730">
    <property type="entry name" value="SNF2/RAD54-like_C"/>
</dbReference>
<dbReference type="InterPro" id="IPR027417">
    <property type="entry name" value="P-loop_NTPase"/>
</dbReference>
<dbReference type="CDD" id="cd18793">
    <property type="entry name" value="SF2_C_SNF"/>
    <property type="match status" value="1"/>
</dbReference>
<protein>
    <submittedName>
        <fullName evidence="7">SNF2 family N-terminal domain-containing protein</fullName>
    </submittedName>
</protein>
<keyword evidence="3" id="KW-0067">ATP-binding</keyword>
<dbReference type="Gene3D" id="3.40.50.300">
    <property type="entry name" value="P-loop containing nucleotide triphosphate hydrolases"/>
    <property type="match status" value="1"/>
</dbReference>
<dbReference type="Pfam" id="PF00271">
    <property type="entry name" value="Helicase_C"/>
    <property type="match status" value="1"/>
</dbReference>
<dbReference type="PROSITE" id="PS51192">
    <property type="entry name" value="HELICASE_ATP_BIND_1"/>
    <property type="match status" value="1"/>
</dbReference>
<dbReference type="SUPFAM" id="SSF52540">
    <property type="entry name" value="P-loop containing nucleoside triphosphate hydrolases"/>
    <property type="match status" value="2"/>
</dbReference>
<evidence type="ECO:0000256" key="3">
    <source>
        <dbReference type="ARBA" id="ARBA00022840"/>
    </source>
</evidence>
<dbReference type="PROSITE" id="PS51194">
    <property type="entry name" value="HELICASE_CTER"/>
    <property type="match status" value="1"/>
</dbReference>
<feature type="region of interest" description="Disordered" evidence="4">
    <location>
        <begin position="126"/>
        <end position="180"/>
    </location>
</feature>
<comment type="caution">
    <text evidence="7">The sequence shown here is derived from an EMBL/GenBank/DDBJ whole genome shotgun (WGS) entry which is preliminary data.</text>
</comment>
<feature type="domain" description="Helicase C-terminal" evidence="6">
    <location>
        <begin position="829"/>
        <end position="997"/>
    </location>
</feature>
<feature type="domain" description="Helicase ATP-binding" evidence="5">
    <location>
        <begin position="460"/>
        <end position="636"/>
    </location>
</feature>